<organism evidence="6 7">
    <name type="scientific">Rhizobium wuzhouense</name>
    <dbReference type="NCBI Taxonomy" id="1986026"/>
    <lineage>
        <taxon>Bacteria</taxon>
        <taxon>Pseudomonadati</taxon>
        <taxon>Pseudomonadota</taxon>
        <taxon>Alphaproteobacteria</taxon>
        <taxon>Hyphomicrobiales</taxon>
        <taxon>Rhizobiaceae</taxon>
        <taxon>Rhizobium/Agrobacterium group</taxon>
        <taxon>Rhizobium</taxon>
    </lineage>
</organism>
<keyword evidence="7" id="KW-1185">Reference proteome</keyword>
<keyword evidence="1" id="KW-0963">Cytoplasm</keyword>
<keyword evidence="5" id="KW-0676">Redox-active center</keyword>
<dbReference type="Gene3D" id="3.55.30.10">
    <property type="entry name" value="Hsp33 domain"/>
    <property type="match status" value="1"/>
</dbReference>
<dbReference type="PANTHER" id="PTHR30111">
    <property type="entry name" value="33 KDA CHAPERONIN"/>
    <property type="match status" value="1"/>
</dbReference>
<dbReference type="Pfam" id="PF01430">
    <property type="entry name" value="HSP33"/>
    <property type="match status" value="1"/>
</dbReference>
<evidence type="ECO:0000256" key="4">
    <source>
        <dbReference type="ARBA" id="ARBA00023186"/>
    </source>
</evidence>
<dbReference type="PIRSF" id="PIRSF005261">
    <property type="entry name" value="Heat_shock_Hsp33"/>
    <property type="match status" value="1"/>
</dbReference>
<dbReference type="CDD" id="cd00498">
    <property type="entry name" value="Hsp33"/>
    <property type="match status" value="1"/>
</dbReference>
<dbReference type="SUPFAM" id="SSF118352">
    <property type="entry name" value="HSP33 redox switch-like"/>
    <property type="match status" value="1"/>
</dbReference>
<dbReference type="NCBIfam" id="NF002386">
    <property type="entry name" value="PRK01402.1"/>
    <property type="match status" value="1"/>
</dbReference>
<dbReference type="PANTHER" id="PTHR30111:SF1">
    <property type="entry name" value="33 KDA CHAPERONIN"/>
    <property type="match status" value="1"/>
</dbReference>
<dbReference type="Gene3D" id="3.90.1280.10">
    <property type="entry name" value="HSP33 redox switch-like"/>
    <property type="match status" value="1"/>
</dbReference>
<dbReference type="EMBL" id="QJRY01000001">
    <property type="protein sequence ID" value="PYB77652.1"/>
    <property type="molecule type" value="Genomic_DNA"/>
</dbReference>
<dbReference type="InterPro" id="IPR016154">
    <property type="entry name" value="Heat_shock_Hsp33_C"/>
</dbReference>
<evidence type="ECO:0000313" key="6">
    <source>
        <dbReference type="EMBL" id="PYB77652.1"/>
    </source>
</evidence>
<proteinExistence type="predicted"/>
<keyword evidence="2" id="KW-0862">Zinc</keyword>
<name>A0ABX5NZ52_9HYPH</name>
<dbReference type="InterPro" id="IPR016153">
    <property type="entry name" value="Heat_shock_Hsp33_N"/>
</dbReference>
<dbReference type="InterPro" id="IPR023212">
    <property type="entry name" value="Hsp33_helix_hairpin_bin_dom_sf"/>
</dbReference>
<gene>
    <name evidence="6" type="ORF">DMY87_04705</name>
</gene>
<keyword evidence="3" id="KW-1015">Disulfide bond</keyword>
<reference evidence="6 7" key="1">
    <citation type="submission" date="2018-06" db="EMBL/GenBank/DDBJ databases">
        <title>Rhizobium wuzhouense sp. nov., isolated from roots of Oryza officinalis.</title>
        <authorList>
            <person name="Yuan T."/>
        </authorList>
    </citation>
    <scope>NUCLEOTIDE SEQUENCE [LARGE SCALE GENOMIC DNA]</scope>
    <source>
        <strain evidence="6 7">W44</strain>
    </source>
</reference>
<evidence type="ECO:0000256" key="5">
    <source>
        <dbReference type="ARBA" id="ARBA00023284"/>
    </source>
</evidence>
<keyword evidence="4" id="KW-0143">Chaperone</keyword>
<comment type="caution">
    <text evidence="6">The sequence shown here is derived from an EMBL/GenBank/DDBJ whole genome shotgun (WGS) entry which is preliminary data.</text>
</comment>
<sequence length="330" mass="36212">MSNRQAELGEFGFAGDDSVVPFQVEGLDVRGRAVQLGPLVNTILDRHAYPAPVARLLAEAIVLTVLIGTSLKFEGKFTVQTKGDGPVDLLVADFTSPESVRAYARFNEEALAEAVAAGRASPEQLLGTGVLAFTIDQGSFMQPYQGIVPLDGTSLEDIAGVYFRQSEQIPTRVRLGAAELFDRDEHGKPRRTWRAGGLIAQFLPEAPERMRHPDLHGGDGDDRDEVNLHGDEAWDEARMLVDTIDADELTDPQVGVERLLFRLFHERGVRAFPPQAVQDRCNCSRDKIKGVLQGFSAEEIEASTEDGQVTVTCEFCSTSYHYQPNELTPA</sequence>
<evidence type="ECO:0000313" key="7">
    <source>
        <dbReference type="Proteomes" id="UP000247536"/>
    </source>
</evidence>
<protein>
    <submittedName>
        <fullName evidence="6">Hsp33 family molecular chaperone</fullName>
    </submittedName>
</protein>
<evidence type="ECO:0000256" key="3">
    <source>
        <dbReference type="ARBA" id="ARBA00023157"/>
    </source>
</evidence>
<evidence type="ECO:0000256" key="1">
    <source>
        <dbReference type="ARBA" id="ARBA00022490"/>
    </source>
</evidence>
<dbReference type="InterPro" id="IPR000397">
    <property type="entry name" value="Heat_shock_Hsp33"/>
</dbReference>
<dbReference type="Gene3D" id="1.10.287.480">
    <property type="entry name" value="helix hairpin bin"/>
    <property type="match status" value="1"/>
</dbReference>
<dbReference type="RefSeq" id="WP_110790081.1">
    <property type="nucleotide sequence ID" value="NZ_QJRY01000001.1"/>
</dbReference>
<dbReference type="Proteomes" id="UP000247536">
    <property type="component" value="Unassembled WGS sequence"/>
</dbReference>
<accession>A0ABX5NZ52</accession>
<evidence type="ECO:0000256" key="2">
    <source>
        <dbReference type="ARBA" id="ARBA00022833"/>
    </source>
</evidence>
<dbReference type="SUPFAM" id="SSF64397">
    <property type="entry name" value="Hsp33 domain"/>
    <property type="match status" value="1"/>
</dbReference>